<organism evidence="2 3">
    <name type="scientific">Clostridium kluyveri</name>
    <dbReference type="NCBI Taxonomy" id="1534"/>
    <lineage>
        <taxon>Bacteria</taxon>
        <taxon>Bacillati</taxon>
        <taxon>Bacillota</taxon>
        <taxon>Clostridia</taxon>
        <taxon>Eubacteriales</taxon>
        <taxon>Clostridiaceae</taxon>
        <taxon>Clostridium</taxon>
    </lineage>
</organism>
<feature type="compositionally biased region" description="Polar residues" evidence="1">
    <location>
        <begin position="1"/>
        <end position="20"/>
    </location>
</feature>
<evidence type="ECO:0000256" key="1">
    <source>
        <dbReference type="SAM" id="MobiDB-lite"/>
    </source>
</evidence>
<name>A0A1L5F3X8_CLOKL</name>
<proteinExistence type="predicted"/>
<evidence type="ECO:0000313" key="3">
    <source>
        <dbReference type="Proteomes" id="UP000184604"/>
    </source>
</evidence>
<evidence type="ECO:0000313" key="2">
    <source>
        <dbReference type="EMBL" id="APM37703.1"/>
    </source>
</evidence>
<sequence>MGSASRGYNPSEPLSPSNYPNPDPDYSVPPVRYEPKSIDEVVRMRQGKGPTTKATHGDTNIEAHHRGQRSVENGGILDDLEEYIHRRDGNHTRHQLPSELTPAQRAREIRNYWKERGSEYILPGEGI</sequence>
<evidence type="ECO:0008006" key="4">
    <source>
        <dbReference type="Google" id="ProtNLM"/>
    </source>
</evidence>
<dbReference type="EMBL" id="CP018335">
    <property type="protein sequence ID" value="APM37703.1"/>
    <property type="molecule type" value="Genomic_DNA"/>
</dbReference>
<reference evidence="2 3" key="1">
    <citation type="submission" date="2016-12" db="EMBL/GenBank/DDBJ databases">
        <title>Complete genome sequence of Clostridium kluyveri JZZ isolated from the pit mud of a Chinese flavor liquor-making factory.</title>
        <authorList>
            <person name="Wang Y."/>
        </authorList>
    </citation>
    <scope>NUCLEOTIDE SEQUENCE [LARGE SCALE GENOMIC DNA]</scope>
    <source>
        <strain evidence="2 3">JZZ</strain>
    </source>
</reference>
<dbReference type="Proteomes" id="UP000184604">
    <property type="component" value="Chromosome"/>
</dbReference>
<dbReference type="OrthoDB" id="2913693at2"/>
<gene>
    <name evidence="2" type="ORF">BS101_02530</name>
</gene>
<protein>
    <recommendedName>
        <fullName evidence="4">LHH domain-containing protein</fullName>
    </recommendedName>
</protein>
<feature type="region of interest" description="Disordered" evidence="1">
    <location>
        <begin position="1"/>
        <end position="32"/>
    </location>
</feature>
<accession>A0A1L5F3X8</accession>
<dbReference type="AlphaFoldDB" id="A0A1L5F3X8"/>